<keyword evidence="2 9" id="KW-0479">Metal-binding</keyword>
<evidence type="ECO:0000256" key="3">
    <source>
        <dbReference type="ARBA" id="ARBA00022737"/>
    </source>
</evidence>
<dbReference type="EMBL" id="GISG01062314">
    <property type="protein sequence ID" value="MBA4627487.1"/>
    <property type="molecule type" value="Transcribed_RNA"/>
</dbReference>
<dbReference type="InterPro" id="IPR002939">
    <property type="entry name" value="DnaJ_C"/>
</dbReference>
<dbReference type="FunFam" id="1.10.287.110:FF:000012">
    <property type="entry name" value="dnaJ protein homolog"/>
    <property type="match status" value="1"/>
</dbReference>
<dbReference type="PROSITE" id="PS50076">
    <property type="entry name" value="DNAJ_2"/>
    <property type="match status" value="1"/>
</dbReference>
<dbReference type="GO" id="GO:0006457">
    <property type="term" value="P:protein folding"/>
    <property type="evidence" value="ECO:0007669"/>
    <property type="project" value="InterPro"/>
</dbReference>
<organism evidence="13">
    <name type="scientific">Opuntia streptacantha</name>
    <name type="common">Prickly pear cactus</name>
    <name type="synonym">Opuntia cardona</name>
    <dbReference type="NCBI Taxonomy" id="393608"/>
    <lineage>
        <taxon>Eukaryota</taxon>
        <taxon>Viridiplantae</taxon>
        <taxon>Streptophyta</taxon>
        <taxon>Embryophyta</taxon>
        <taxon>Tracheophyta</taxon>
        <taxon>Spermatophyta</taxon>
        <taxon>Magnoliopsida</taxon>
        <taxon>eudicotyledons</taxon>
        <taxon>Gunneridae</taxon>
        <taxon>Pentapetalae</taxon>
        <taxon>Caryophyllales</taxon>
        <taxon>Cactineae</taxon>
        <taxon>Cactaceae</taxon>
        <taxon>Opuntioideae</taxon>
        <taxon>Opuntia</taxon>
    </lineage>
</organism>
<feature type="zinc finger region" description="CR-type" evidence="9">
    <location>
        <begin position="134"/>
        <end position="218"/>
    </location>
</feature>
<dbReference type="FunFam" id="2.10.230.10:FF:000001">
    <property type="entry name" value="DnaJ subfamily A member 2"/>
    <property type="match status" value="1"/>
</dbReference>
<dbReference type="InterPro" id="IPR001305">
    <property type="entry name" value="HSP_DnaJ_Cys-rich_dom"/>
</dbReference>
<evidence type="ECO:0000256" key="2">
    <source>
        <dbReference type="ARBA" id="ARBA00022723"/>
    </source>
</evidence>
<dbReference type="SUPFAM" id="SSF46565">
    <property type="entry name" value="Chaperone J-domain"/>
    <property type="match status" value="1"/>
</dbReference>
<evidence type="ECO:0000256" key="5">
    <source>
        <dbReference type="ARBA" id="ARBA00022833"/>
    </source>
</evidence>
<dbReference type="FunFam" id="2.60.260.20:FF:000068">
    <property type="entry name" value="Chaperone protein dnaJ 3"/>
    <property type="match status" value="1"/>
</dbReference>
<dbReference type="GO" id="GO:0009408">
    <property type="term" value="P:response to heat"/>
    <property type="evidence" value="ECO:0007669"/>
    <property type="project" value="InterPro"/>
</dbReference>
<dbReference type="InterPro" id="IPR044713">
    <property type="entry name" value="DNJA1/2-like"/>
</dbReference>
<dbReference type="GO" id="GO:0030544">
    <property type="term" value="F:Hsp70 protein binding"/>
    <property type="evidence" value="ECO:0007669"/>
    <property type="project" value="InterPro"/>
</dbReference>
<evidence type="ECO:0000259" key="12">
    <source>
        <dbReference type="PROSITE" id="PS51188"/>
    </source>
</evidence>
<keyword evidence="6" id="KW-0143">Chaperone</keyword>
<dbReference type="GO" id="GO:0005524">
    <property type="term" value="F:ATP binding"/>
    <property type="evidence" value="ECO:0007669"/>
    <property type="project" value="InterPro"/>
</dbReference>
<evidence type="ECO:0008006" key="14">
    <source>
        <dbReference type="Google" id="ProtNLM"/>
    </source>
</evidence>
<accession>A0A7C9CWQ7</accession>
<dbReference type="SUPFAM" id="SSF57938">
    <property type="entry name" value="DnaJ/Hsp40 cysteine-rich domain"/>
    <property type="match status" value="1"/>
</dbReference>
<evidence type="ECO:0000256" key="9">
    <source>
        <dbReference type="PROSITE-ProRule" id="PRU00546"/>
    </source>
</evidence>
<evidence type="ECO:0000256" key="8">
    <source>
        <dbReference type="ARBA" id="ARBA00037547"/>
    </source>
</evidence>
<dbReference type="Pfam" id="PF00226">
    <property type="entry name" value="DnaJ"/>
    <property type="match status" value="1"/>
</dbReference>
<feature type="domain" description="CR-type" evidence="12">
    <location>
        <begin position="134"/>
        <end position="218"/>
    </location>
</feature>
<dbReference type="InterPro" id="IPR001623">
    <property type="entry name" value="DnaJ_domain"/>
</dbReference>
<keyword evidence="1" id="KW-0488">Methylation</keyword>
<dbReference type="GO" id="GO:0003729">
    <property type="term" value="F:mRNA binding"/>
    <property type="evidence" value="ECO:0007669"/>
    <property type="project" value="UniProtKB-ARBA"/>
</dbReference>
<evidence type="ECO:0000256" key="7">
    <source>
        <dbReference type="ARBA" id="ARBA00023289"/>
    </source>
</evidence>
<dbReference type="Gene3D" id="1.10.287.110">
    <property type="entry name" value="DnaJ domain"/>
    <property type="match status" value="1"/>
</dbReference>
<evidence type="ECO:0000256" key="4">
    <source>
        <dbReference type="ARBA" id="ARBA00022771"/>
    </source>
</evidence>
<evidence type="ECO:0000259" key="11">
    <source>
        <dbReference type="PROSITE" id="PS50076"/>
    </source>
</evidence>
<dbReference type="SMART" id="SM00271">
    <property type="entry name" value="DnaJ"/>
    <property type="match status" value="1"/>
</dbReference>
<proteinExistence type="inferred from homology"/>
<dbReference type="SUPFAM" id="SSF49493">
    <property type="entry name" value="HSP40/DnaJ peptide-binding domain"/>
    <property type="match status" value="2"/>
</dbReference>
<protein>
    <recommendedName>
        <fullName evidence="14">J domain-containing protein</fullName>
    </recommendedName>
</protein>
<feature type="region of interest" description="Disordered" evidence="10">
    <location>
        <begin position="388"/>
        <end position="416"/>
    </location>
</feature>
<keyword evidence="4 9" id="KW-0863">Zinc-finger</keyword>
<reference evidence="13" key="1">
    <citation type="journal article" date="2013" name="J. Plant Res.">
        <title>Effect of fungi and light on seed germination of three Opuntia species from semiarid lands of central Mexico.</title>
        <authorList>
            <person name="Delgado-Sanchez P."/>
            <person name="Jimenez-Bremont J.F."/>
            <person name="Guerrero-Gonzalez Mde L."/>
            <person name="Flores J."/>
        </authorList>
    </citation>
    <scope>NUCLEOTIDE SEQUENCE</scope>
    <source>
        <tissue evidence="13">Cladode</tissue>
    </source>
</reference>
<dbReference type="PANTHER" id="PTHR43888">
    <property type="entry name" value="DNAJ-LIKE-2, ISOFORM A-RELATED"/>
    <property type="match status" value="1"/>
</dbReference>
<reference evidence="13" key="2">
    <citation type="submission" date="2020-07" db="EMBL/GenBank/DDBJ databases">
        <authorList>
            <person name="Vera ALvarez R."/>
            <person name="Arias-Moreno D.M."/>
            <person name="Jimenez-Jacinto V."/>
            <person name="Jimenez-Bremont J.F."/>
            <person name="Swaminathan K."/>
            <person name="Moose S.P."/>
            <person name="Guerrero-Gonzalez M.L."/>
            <person name="Marino-Ramirez L."/>
            <person name="Landsman D."/>
            <person name="Rodriguez-Kessler M."/>
            <person name="Delgado-Sanchez P."/>
        </authorList>
    </citation>
    <scope>NUCLEOTIDE SEQUENCE</scope>
    <source>
        <tissue evidence="13">Cladode</tissue>
    </source>
</reference>
<dbReference type="InterPro" id="IPR036869">
    <property type="entry name" value="J_dom_sf"/>
</dbReference>
<dbReference type="GO" id="GO:0051082">
    <property type="term" value="F:unfolded protein binding"/>
    <property type="evidence" value="ECO:0007669"/>
    <property type="project" value="InterPro"/>
</dbReference>
<comment type="function">
    <text evidence="8">Plays a continuous role in plant development probably in the structural organization of compartments.</text>
</comment>
<dbReference type="Gene3D" id="2.60.260.20">
    <property type="entry name" value="Urease metallochaperone UreE, N-terminal domain"/>
    <property type="match status" value="2"/>
</dbReference>
<dbReference type="CDD" id="cd06257">
    <property type="entry name" value="DnaJ"/>
    <property type="match status" value="1"/>
</dbReference>
<dbReference type="Pfam" id="PF00684">
    <property type="entry name" value="DnaJ_CXXCXGXG"/>
    <property type="match status" value="1"/>
</dbReference>
<keyword evidence="5 9" id="KW-0862">Zinc</keyword>
<dbReference type="PRINTS" id="PR00625">
    <property type="entry name" value="JDOMAIN"/>
</dbReference>
<evidence type="ECO:0000256" key="1">
    <source>
        <dbReference type="ARBA" id="ARBA00022481"/>
    </source>
</evidence>
<name>A0A7C9CWQ7_OPUST</name>
<dbReference type="PROSITE" id="PS51188">
    <property type="entry name" value="ZF_CR"/>
    <property type="match status" value="1"/>
</dbReference>
<dbReference type="InterPro" id="IPR012724">
    <property type="entry name" value="DnaJ"/>
</dbReference>
<dbReference type="Pfam" id="PF01556">
    <property type="entry name" value="DnaJ_C"/>
    <property type="match status" value="1"/>
</dbReference>
<evidence type="ECO:0000256" key="10">
    <source>
        <dbReference type="SAM" id="MobiDB-lite"/>
    </source>
</evidence>
<dbReference type="HAMAP" id="MF_01152">
    <property type="entry name" value="DnaJ"/>
    <property type="match status" value="1"/>
</dbReference>
<evidence type="ECO:0000256" key="6">
    <source>
        <dbReference type="ARBA" id="ARBA00023186"/>
    </source>
</evidence>
<sequence>MFGRAPKKSNNTRYYEILGVPKNASPEDLKKAYKKAAIKNHPDKGGDPEKFKELAQAYEVLSDPEKREIYDQYGEDALKEGMAGGGGMHDPFDIFQSFFGGSPFGSGSSRGRRQRRGEDVVHPLKVSLEELYMGTTRKLSLSRNVICSKCNGKGSKSGASMTCAGCQGTGMKVSIRHLGPSMIQQTQHPCNDCKGTGETISEKDRCPQCKGEKVVPEKKVLEVVVEKGMQHGQKITFPGEADEAPDTVTGDIVFVLQQKEHPKFKRKGEDLFYEHTLSLTEALCGFRFVLTHLDGRQLLIKSNPGEVIKPDSFKAIDDEGMPIYGRPFMKGKLYIHFTVEFPDSLSLDQVKALEAILPPRPSMQLTDMELDECEETTMYDVNIEEEMRRKQMQAEQEAYNEDDEHPGAQRVQCAQQ</sequence>
<dbReference type="InterPro" id="IPR036410">
    <property type="entry name" value="HSP_DnaJ_Cys-rich_dom_sf"/>
</dbReference>
<keyword evidence="7" id="KW-0449">Lipoprotein</keyword>
<dbReference type="Gene3D" id="2.10.230.10">
    <property type="entry name" value="Heat shock protein DnaJ, cysteine-rich domain"/>
    <property type="match status" value="1"/>
</dbReference>
<dbReference type="FunFam" id="2.60.260.20:FF:000003">
    <property type="entry name" value="DnaJ subfamily A member 2"/>
    <property type="match status" value="1"/>
</dbReference>
<dbReference type="InterPro" id="IPR008971">
    <property type="entry name" value="HSP40/DnaJ_pept-bd"/>
</dbReference>
<dbReference type="GO" id="GO:0008270">
    <property type="term" value="F:zinc ion binding"/>
    <property type="evidence" value="ECO:0007669"/>
    <property type="project" value="UniProtKB-KW"/>
</dbReference>
<dbReference type="EMBL" id="GISG01062315">
    <property type="protein sequence ID" value="MBA4627488.1"/>
    <property type="molecule type" value="Transcribed_RNA"/>
</dbReference>
<dbReference type="AlphaFoldDB" id="A0A7C9CWQ7"/>
<dbReference type="CDD" id="cd10747">
    <property type="entry name" value="DnaJ_C"/>
    <property type="match status" value="1"/>
</dbReference>
<evidence type="ECO:0000313" key="13">
    <source>
        <dbReference type="EMBL" id="MBA4627487.1"/>
    </source>
</evidence>
<dbReference type="PROSITE" id="PS00636">
    <property type="entry name" value="DNAJ_1"/>
    <property type="match status" value="1"/>
</dbReference>
<dbReference type="InterPro" id="IPR018253">
    <property type="entry name" value="DnaJ_domain_CS"/>
</dbReference>
<keyword evidence="7" id="KW-0636">Prenylation</keyword>
<dbReference type="CDD" id="cd10719">
    <property type="entry name" value="DnaJ_zf"/>
    <property type="match status" value="1"/>
</dbReference>
<keyword evidence="3" id="KW-0677">Repeat</keyword>
<feature type="domain" description="J" evidence="11">
    <location>
        <begin position="13"/>
        <end position="74"/>
    </location>
</feature>